<gene>
    <name evidence="1" type="ORF">ACFO0N_07315</name>
</gene>
<comment type="caution">
    <text evidence="1">The sequence shown here is derived from an EMBL/GenBank/DDBJ whole genome shotgun (WGS) entry which is preliminary data.</text>
</comment>
<dbReference type="RefSeq" id="WP_267625391.1">
    <property type="nucleotide sequence ID" value="NZ_JAODIW010000013.1"/>
</dbReference>
<dbReference type="Proteomes" id="UP001595921">
    <property type="component" value="Unassembled WGS sequence"/>
</dbReference>
<sequence>MSEARNPSKNAVKAEYAEHIKRVFAEAQHDGLNLEDLREIIEYAENKTQTFNYLNAKLEAEYGGDTVEETYRNMERQMLADGDLDEEDAVWY</sequence>
<keyword evidence="2" id="KW-1185">Reference proteome</keyword>
<dbReference type="EMBL" id="JBHSDS010000004">
    <property type="protein sequence ID" value="MFC4357756.1"/>
    <property type="molecule type" value="Genomic_DNA"/>
</dbReference>
<accession>A0ABD5PBC1</accession>
<evidence type="ECO:0000313" key="1">
    <source>
        <dbReference type="EMBL" id="MFC4357756.1"/>
    </source>
</evidence>
<name>A0ABD5PBC1_9EURY</name>
<evidence type="ECO:0000313" key="2">
    <source>
        <dbReference type="Proteomes" id="UP001595921"/>
    </source>
</evidence>
<reference evidence="1 2" key="1">
    <citation type="journal article" date="2019" name="Int. J. Syst. Evol. Microbiol.">
        <title>The Global Catalogue of Microorganisms (GCM) 10K type strain sequencing project: providing services to taxonomists for standard genome sequencing and annotation.</title>
        <authorList>
            <consortium name="The Broad Institute Genomics Platform"/>
            <consortium name="The Broad Institute Genome Sequencing Center for Infectious Disease"/>
            <person name="Wu L."/>
            <person name="Ma J."/>
        </authorList>
    </citation>
    <scope>NUCLEOTIDE SEQUENCE [LARGE SCALE GENOMIC DNA]</scope>
    <source>
        <strain evidence="1 2">CGMCC 1.12553</strain>
    </source>
</reference>
<proteinExistence type="predicted"/>
<organism evidence="1 2">
    <name type="scientific">Halobium salinum</name>
    <dbReference type="NCBI Taxonomy" id="1364940"/>
    <lineage>
        <taxon>Archaea</taxon>
        <taxon>Methanobacteriati</taxon>
        <taxon>Methanobacteriota</taxon>
        <taxon>Stenosarchaea group</taxon>
        <taxon>Halobacteria</taxon>
        <taxon>Halobacteriales</taxon>
        <taxon>Haloferacaceae</taxon>
        <taxon>Halobium</taxon>
    </lineage>
</organism>
<protein>
    <submittedName>
        <fullName evidence="1">Uncharacterized protein</fullName>
    </submittedName>
</protein>
<dbReference type="AlphaFoldDB" id="A0ABD5PBC1"/>